<evidence type="ECO:0000313" key="2">
    <source>
        <dbReference type="Proteomes" id="UP000283975"/>
    </source>
</evidence>
<name>A0A414AJ66_9FIRM</name>
<dbReference type="EMBL" id="QSHZ01000046">
    <property type="protein sequence ID" value="RHC48760.1"/>
    <property type="molecule type" value="Genomic_DNA"/>
</dbReference>
<accession>A0A414AJ66</accession>
<reference evidence="1 2" key="1">
    <citation type="submission" date="2018-08" db="EMBL/GenBank/DDBJ databases">
        <title>A genome reference for cultivated species of the human gut microbiota.</title>
        <authorList>
            <person name="Zou Y."/>
            <person name="Xue W."/>
            <person name="Luo G."/>
        </authorList>
    </citation>
    <scope>NUCLEOTIDE SEQUENCE [LARGE SCALE GENOMIC DNA]</scope>
    <source>
        <strain evidence="1 2">AM35-14</strain>
    </source>
</reference>
<dbReference type="AlphaFoldDB" id="A0A414AJ66"/>
<dbReference type="KEGG" id="cbol:CGC65_30750"/>
<protein>
    <submittedName>
        <fullName evidence="1">Uncharacterized protein</fullName>
    </submittedName>
</protein>
<proteinExistence type="predicted"/>
<evidence type="ECO:0000313" key="1">
    <source>
        <dbReference type="EMBL" id="RHC48760.1"/>
    </source>
</evidence>
<gene>
    <name evidence="1" type="ORF">DW839_28360</name>
</gene>
<dbReference type="RefSeq" id="WP_007038030.1">
    <property type="nucleotide sequence ID" value="NZ_BAABZS010000003.1"/>
</dbReference>
<dbReference type="Proteomes" id="UP000283975">
    <property type="component" value="Unassembled WGS sequence"/>
</dbReference>
<comment type="caution">
    <text evidence="1">The sequence shown here is derived from an EMBL/GenBank/DDBJ whole genome shotgun (WGS) entry which is preliminary data.</text>
</comment>
<sequence>MRETIADWKKDWIDANGLTNELEVIIKDSHRIKSDTSSDEGQSIYEGCFANIPEELLDRKVIECGQILASTNPEREGCYSLII</sequence>
<organism evidence="1 2">
    <name type="scientific">Enterocloster bolteae</name>
    <dbReference type="NCBI Taxonomy" id="208479"/>
    <lineage>
        <taxon>Bacteria</taxon>
        <taxon>Bacillati</taxon>
        <taxon>Bacillota</taxon>
        <taxon>Clostridia</taxon>
        <taxon>Lachnospirales</taxon>
        <taxon>Lachnospiraceae</taxon>
        <taxon>Enterocloster</taxon>
    </lineage>
</organism>